<organism evidence="1 2">
    <name type="scientific">Capsicum annuum</name>
    <name type="common">Capsicum pepper</name>
    <dbReference type="NCBI Taxonomy" id="4072"/>
    <lineage>
        <taxon>Eukaryota</taxon>
        <taxon>Viridiplantae</taxon>
        <taxon>Streptophyta</taxon>
        <taxon>Embryophyta</taxon>
        <taxon>Tracheophyta</taxon>
        <taxon>Spermatophyta</taxon>
        <taxon>Magnoliopsida</taxon>
        <taxon>eudicotyledons</taxon>
        <taxon>Gunneridae</taxon>
        <taxon>Pentapetalae</taxon>
        <taxon>asterids</taxon>
        <taxon>lamiids</taxon>
        <taxon>Solanales</taxon>
        <taxon>Solanaceae</taxon>
        <taxon>Solanoideae</taxon>
        <taxon>Capsiceae</taxon>
        <taxon>Capsicum</taxon>
    </lineage>
</organism>
<dbReference type="Gramene" id="PHT87090">
    <property type="protein sequence ID" value="PHT87090"/>
    <property type="gene ID" value="T459_09196"/>
</dbReference>
<comment type="caution">
    <text evidence="1">The sequence shown here is derived from an EMBL/GenBank/DDBJ whole genome shotgun (WGS) entry which is preliminary data.</text>
</comment>
<keyword evidence="2" id="KW-1185">Reference proteome</keyword>
<dbReference type="AlphaFoldDB" id="A0A2G2ZYN2"/>
<dbReference type="EMBL" id="AYRZ02000003">
    <property type="protein sequence ID" value="PHT87090.1"/>
    <property type="molecule type" value="Genomic_DNA"/>
</dbReference>
<dbReference type="SUPFAM" id="SSF52540">
    <property type="entry name" value="P-loop containing nucleoside triphosphate hydrolases"/>
    <property type="match status" value="1"/>
</dbReference>
<dbReference type="SMR" id="A0A2G2ZYN2"/>
<dbReference type="Proteomes" id="UP000222542">
    <property type="component" value="Unassembled WGS sequence"/>
</dbReference>
<evidence type="ECO:0000313" key="1">
    <source>
        <dbReference type="EMBL" id="PHT87090.1"/>
    </source>
</evidence>
<dbReference type="Gene3D" id="3.40.50.300">
    <property type="entry name" value="P-loop containing nucleotide triphosphate hydrolases"/>
    <property type="match status" value="1"/>
</dbReference>
<name>A0A2G2ZYN2_CAPAN</name>
<reference evidence="1 2" key="1">
    <citation type="journal article" date="2014" name="Nat. Genet.">
        <title>Genome sequence of the hot pepper provides insights into the evolution of pungency in Capsicum species.</title>
        <authorList>
            <person name="Kim S."/>
            <person name="Park M."/>
            <person name="Yeom S.I."/>
            <person name="Kim Y.M."/>
            <person name="Lee J.M."/>
            <person name="Lee H.A."/>
            <person name="Seo E."/>
            <person name="Choi J."/>
            <person name="Cheong K."/>
            <person name="Kim K.T."/>
            <person name="Jung K."/>
            <person name="Lee G.W."/>
            <person name="Oh S.K."/>
            <person name="Bae C."/>
            <person name="Kim S.B."/>
            <person name="Lee H.Y."/>
            <person name="Kim S.Y."/>
            <person name="Kim M.S."/>
            <person name="Kang B.C."/>
            <person name="Jo Y.D."/>
            <person name="Yang H.B."/>
            <person name="Jeong H.J."/>
            <person name="Kang W.H."/>
            <person name="Kwon J.K."/>
            <person name="Shin C."/>
            <person name="Lim J.Y."/>
            <person name="Park J.H."/>
            <person name="Huh J.H."/>
            <person name="Kim J.S."/>
            <person name="Kim B.D."/>
            <person name="Cohen O."/>
            <person name="Paran I."/>
            <person name="Suh M.C."/>
            <person name="Lee S.B."/>
            <person name="Kim Y.K."/>
            <person name="Shin Y."/>
            <person name="Noh S.J."/>
            <person name="Park J."/>
            <person name="Seo Y.S."/>
            <person name="Kwon S.Y."/>
            <person name="Kim H.A."/>
            <person name="Park J.M."/>
            <person name="Kim H.J."/>
            <person name="Choi S.B."/>
            <person name="Bosland P.W."/>
            <person name="Reeves G."/>
            <person name="Jo S.H."/>
            <person name="Lee B.W."/>
            <person name="Cho H.T."/>
            <person name="Choi H.S."/>
            <person name="Lee M.S."/>
            <person name="Yu Y."/>
            <person name="Do Choi Y."/>
            <person name="Park B.S."/>
            <person name="van Deynze A."/>
            <person name="Ashrafi H."/>
            <person name="Hill T."/>
            <person name="Kim W.T."/>
            <person name="Pai H.S."/>
            <person name="Ahn H.K."/>
            <person name="Yeam I."/>
            <person name="Giovannoni J.J."/>
            <person name="Rose J.K."/>
            <person name="Sorensen I."/>
            <person name="Lee S.J."/>
            <person name="Kim R.W."/>
            <person name="Choi I.Y."/>
            <person name="Choi B.S."/>
            <person name="Lim J.S."/>
            <person name="Lee Y.H."/>
            <person name="Choi D."/>
        </authorList>
    </citation>
    <scope>NUCLEOTIDE SEQUENCE [LARGE SCALE GENOMIC DNA]</scope>
    <source>
        <strain evidence="2">cv. CM334</strain>
    </source>
</reference>
<sequence>MFTNEVMKLVELTLLRSTLCQIVWSRWSINRAIEQCKRLAIAVEVVANPFIVFMNEPASGLVARAVAITMRSVRNIVDAGRTIVDKLRDAQPDQYFRHFAFEQLKCDLVIVHIVTTDLSTMYDS</sequence>
<gene>
    <name evidence="1" type="ORF">T459_09196</name>
</gene>
<accession>A0A2G2ZYN2</accession>
<dbReference type="PANTHER" id="PTHR48040">
    <property type="entry name" value="PLEIOTROPIC DRUG RESISTANCE PROTEIN 1-LIKE ISOFORM X1"/>
    <property type="match status" value="1"/>
</dbReference>
<proteinExistence type="predicted"/>
<protein>
    <submittedName>
        <fullName evidence="1">Uncharacterized protein</fullName>
    </submittedName>
</protein>
<evidence type="ECO:0000313" key="2">
    <source>
        <dbReference type="Proteomes" id="UP000222542"/>
    </source>
</evidence>
<dbReference type="InterPro" id="IPR027417">
    <property type="entry name" value="P-loop_NTPase"/>
</dbReference>
<dbReference type="PANTHER" id="PTHR48040:SF62">
    <property type="entry name" value="ABC TRANSPORTER DOMAIN-CONTAINING PROTEIN"/>
    <property type="match status" value="1"/>
</dbReference>
<reference evidence="1 2" key="2">
    <citation type="journal article" date="2017" name="Genome Biol.">
        <title>New reference genome sequences of hot pepper reveal the massive evolution of plant disease-resistance genes by retroduplication.</title>
        <authorList>
            <person name="Kim S."/>
            <person name="Park J."/>
            <person name="Yeom S.I."/>
            <person name="Kim Y.M."/>
            <person name="Seo E."/>
            <person name="Kim K.T."/>
            <person name="Kim M.S."/>
            <person name="Lee J.M."/>
            <person name="Cheong K."/>
            <person name="Shin H.S."/>
            <person name="Kim S.B."/>
            <person name="Han K."/>
            <person name="Lee J."/>
            <person name="Park M."/>
            <person name="Lee H.A."/>
            <person name="Lee H.Y."/>
            <person name="Lee Y."/>
            <person name="Oh S."/>
            <person name="Lee J.H."/>
            <person name="Choi E."/>
            <person name="Choi E."/>
            <person name="Lee S.E."/>
            <person name="Jeon J."/>
            <person name="Kim H."/>
            <person name="Choi G."/>
            <person name="Song H."/>
            <person name="Lee J."/>
            <person name="Lee S.C."/>
            <person name="Kwon J.K."/>
            <person name="Lee H.Y."/>
            <person name="Koo N."/>
            <person name="Hong Y."/>
            <person name="Kim R.W."/>
            <person name="Kang W.H."/>
            <person name="Huh J.H."/>
            <person name="Kang B.C."/>
            <person name="Yang T.J."/>
            <person name="Lee Y.H."/>
            <person name="Bennetzen J.L."/>
            <person name="Choi D."/>
        </authorList>
    </citation>
    <scope>NUCLEOTIDE SEQUENCE [LARGE SCALE GENOMIC DNA]</scope>
    <source>
        <strain evidence="2">cv. CM334</strain>
    </source>
</reference>